<feature type="domain" description="N-acetyltransferase" evidence="1">
    <location>
        <begin position="36"/>
        <end position="170"/>
    </location>
</feature>
<dbReference type="GO" id="GO:0008999">
    <property type="term" value="F:protein-N-terminal-alanine acetyltransferase activity"/>
    <property type="evidence" value="ECO:0007669"/>
    <property type="project" value="TreeGrafter"/>
</dbReference>
<keyword evidence="2" id="KW-0808">Transferase</keyword>
<dbReference type="Pfam" id="PF13302">
    <property type="entry name" value="Acetyltransf_3"/>
    <property type="match status" value="1"/>
</dbReference>
<gene>
    <name evidence="2" type="ORF">SAMEA4535761_00968</name>
</gene>
<evidence type="ECO:0000313" key="2">
    <source>
        <dbReference type="EMBL" id="SNV65756.1"/>
    </source>
</evidence>
<reference evidence="2 3" key="1">
    <citation type="submission" date="2017-06" db="EMBL/GenBank/DDBJ databases">
        <authorList>
            <consortium name="Pathogen Informatics"/>
        </authorList>
    </citation>
    <scope>NUCLEOTIDE SEQUENCE [LARGE SCALE GENOMIC DNA]</scope>
    <source>
        <strain evidence="2 3">NCTC13015</strain>
    </source>
</reference>
<name>A0A239Z563_9CORY</name>
<protein>
    <submittedName>
        <fullName evidence="2">Ribosomal-protein-alanine acetyltransferase</fullName>
    </submittedName>
</protein>
<dbReference type="InterPro" id="IPR016181">
    <property type="entry name" value="Acyl_CoA_acyltransferase"/>
</dbReference>
<proteinExistence type="predicted"/>
<dbReference type="AlphaFoldDB" id="A0A239Z563"/>
<sequence length="170" mass="18983">MPTSTSWWPPRDDALVDGGLTLLPWSHVHTVPGVREDLFAASTDDRMVEWTTVPSPFTEEMLDDFLGSAPDGVFRWALVVDARYAGNIELRLELDGAANFGYNTAPWARGRGLMTRAVRLVTDHAFARGAETLKIEMLPGNSASRHVAESNGYTFAAEHGRHLQYRRSRR</sequence>
<dbReference type="SUPFAM" id="SSF55729">
    <property type="entry name" value="Acyl-CoA N-acyltransferases (Nat)"/>
    <property type="match status" value="1"/>
</dbReference>
<dbReference type="GO" id="GO:0005737">
    <property type="term" value="C:cytoplasm"/>
    <property type="evidence" value="ECO:0007669"/>
    <property type="project" value="TreeGrafter"/>
</dbReference>
<organism evidence="2 3">
    <name type="scientific">Corynebacterium imitans</name>
    <dbReference type="NCBI Taxonomy" id="156978"/>
    <lineage>
        <taxon>Bacteria</taxon>
        <taxon>Bacillati</taxon>
        <taxon>Actinomycetota</taxon>
        <taxon>Actinomycetes</taxon>
        <taxon>Mycobacteriales</taxon>
        <taxon>Corynebacteriaceae</taxon>
        <taxon>Corynebacterium</taxon>
    </lineage>
</organism>
<dbReference type="InterPro" id="IPR051908">
    <property type="entry name" value="Ribosomal_N-acetyltransferase"/>
</dbReference>
<dbReference type="GO" id="GO:1990189">
    <property type="term" value="F:protein N-terminal-serine acetyltransferase activity"/>
    <property type="evidence" value="ECO:0007669"/>
    <property type="project" value="TreeGrafter"/>
</dbReference>
<dbReference type="EMBL" id="LT906467">
    <property type="protein sequence ID" value="SNV65756.1"/>
    <property type="molecule type" value="Genomic_DNA"/>
</dbReference>
<evidence type="ECO:0000313" key="3">
    <source>
        <dbReference type="Proteomes" id="UP000215374"/>
    </source>
</evidence>
<dbReference type="PROSITE" id="PS51186">
    <property type="entry name" value="GNAT"/>
    <property type="match status" value="1"/>
</dbReference>
<dbReference type="InterPro" id="IPR000182">
    <property type="entry name" value="GNAT_dom"/>
</dbReference>
<dbReference type="OrthoDB" id="9795188at2"/>
<dbReference type="PANTHER" id="PTHR43441">
    <property type="entry name" value="RIBOSOMAL-PROTEIN-SERINE ACETYLTRANSFERASE"/>
    <property type="match status" value="1"/>
</dbReference>
<evidence type="ECO:0000259" key="1">
    <source>
        <dbReference type="PROSITE" id="PS51186"/>
    </source>
</evidence>
<dbReference type="PANTHER" id="PTHR43441:SF10">
    <property type="entry name" value="ACETYLTRANSFERASE"/>
    <property type="match status" value="1"/>
</dbReference>
<dbReference type="Gene3D" id="3.40.630.30">
    <property type="match status" value="1"/>
</dbReference>
<dbReference type="Proteomes" id="UP000215374">
    <property type="component" value="Chromosome 1"/>
</dbReference>
<accession>A0A239Z563</accession>
<dbReference type="RefSeq" id="WP_051904796.1">
    <property type="nucleotide sequence ID" value="NZ_CP009211.1"/>
</dbReference>